<evidence type="ECO:0000313" key="1">
    <source>
        <dbReference type="EMBL" id="KXB80768.1"/>
    </source>
</evidence>
<dbReference type="AlphaFoldDB" id="A0AB34WZ99"/>
<proteinExistence type="predicted"/>
<dbReference type="EMBL" id="LSDN01000014">
    <property type="protein sequence ID" value="KXB80768.1"/>
    <property type="molecule type" value="Genomic_DNA"/>
</dbReference>
<dbReference type="Proteomes" id="UP000070572">
    <property type="component" value="Unassembled WGS sequence"/>
</dbReference>
<accession>A0AB34WZ99</accession>
<name>A0AB34WZ99_9ACTO</name>
<protein>
    <submittedName>
        <fullName evidence="1">Uncharacterized protein</fullName>
    </submittedName>
</protein>
<organism evidence="1 2">
    <name type="scientific">Varibaculum cambriense</name>
    <dbReference type="NCBI Taxonomy" id="184870"/>
    <lineage>
        <taxon>Bacteria</taxon>
        <taxon>Bacillati</taxon>
        <taxon>Actinomycetota</taxon>
        <taxon>Actinomycetes</taxon>
        <taxon>Actinomycetales</taxon>
        <taxon>Actinomycetaceae</taxon>
        <taxon>Varibaculum</taxon>
    </lineage>
</organism>
<evidence type="ECO:0000313" key="2">
    <source>
        <dbReference type="Proteomes" id="UP000070572"/>
    </source>
</evidence>
<reference evidence="1 2" key="1">
    <citation type="submission" date="2016-01" db="EMBL/GenBank/DDBJ databases">
        <authorList>
            <person name="Mitreva M."/>
            <person name="Pepin K.H."/>
            <person name="Mihindukulasuriya K.A."/>
            <person name="Fulton R."/>
            <person name="Fronick C."/>
            <person name="O'Laughlin M."/>
            <person name="Miner T."/>
            <person name="Herter B."/>
            <person name="Rosa B.A."/>
            <person name="Cordes M."/>
            <person name="Tomlinson C."/>
            <person name="Wollam A."/>
            <person name="Palsikar V.B."/>
            <person name="Mardis E.R."/>
            <person name="Wilson R.K."/>
        </authorList>
    </citation>
    <scope>NUCLEOTIDE SEQUENCE [LARGE SCALE GENOMIC DNA]</scope>
    <source>
        <strain evidence="1 2">DNF00696</strain>
    </source>
</reference>
<sequence length="40" mass="4879">MVKRKSYVKRSFQQALWARVAHFPIKVSRLLSRHIIRDKK</sequence>
<gene>
    <name evidence="1" type="ORF">HMPREF1862_01075</name>
</gene>
<comment type="caution">
    <text evidence="1">The sequence shown here is derived from an EMBL/GenBank/DDBJ whole genome shotgun (WGS) entry which is preliminary data.</text>
</comment>